<dbReference type="Proteomes" id="UP000251891">
    <property type="component" value="Unassembled WGS sequence"/>
</dbReference>
<proteinExistence type="predicted"/>
<evidence type="ECO:0000313" key="1">
    <source>
        <dbReference type="EMBL" id="RAY13391.1"/>
    </source>
</evidence>
<protein>
    <submittedName>
        <fullName evidence="1">Uncharacterized protein</fullName>
    </submittedName>
</protein>
<keyword evidence="2" id="KW-1185">Reference proteome</keyword>
<organism evidence="1 2">
    <name type="scientific">Actinomadura craniellae</name>
    <dbReference type="NCBI Taxonomy" id="2231787"/>
    <lineage>
        <taxon>Bacteria</taxon>
        <taxon>Bacillati</taxon>
        <taxon>Actinomycetota</taxon>
        <taxon>Actinomycetes</taxon>
        <taxon>Streptosporangiales</taxon>
        <taxon>Thermomonosporaceae</taxon>
        <taxon>Actinomadura</taxon>
    </lineage>
</organism>
<dbReference type="AlphaFoldDB" id="A0A365H2R8"/>
<accession>A0A365H2R8</accession>
<comment type="caution">
    <text evidence="1">The sequence shown here is derived from an EMBL/GenBank/DDBJ whole genome shotgun (WGS) entry which is preliminary data.</text>
</comment>
<sequence>MNLTDAARMLLTESAAHPELLRDARLAYDEFAGGRQVPHTLLSRMLGEAGRKGVFPALRERHGERAVNDMITVLAREIDRQAPVAPRAR</sequence>
<dbReference type="RefSeq" id="WP_146778925.1">
    <property type="nucleotide sequence ID" value="NZ_QLYX01000009.1"/>
</dbReference>
<dbReference type="OrthoDB" id="3481325at2"/>
<reference evidence="1 2" key="1">
    <citation type="submission" date="2018-06" db="EMBL/GenBank/DDBJ databases">
        <title>Actinomadura craniellae sp. nov. isolated from marine sponge Craniella sp.</title>
        <authorList>
            <person name="Li L."/>
            <person name="Xu Q.H."/>
            <person name="Lin H.W."/>
            <person name="Lu Y.H."/>
        </authorList>
    </citation>
    <scope>NUCLEOTIDE SEQUENCE [LARGE SCALE GENOMIC DNA]</scope>
    <source>
        <strain evidence="1 2">LHW63021</strain>
    </source>
</reference>
<gene>
    <name evidence="1" type="ORF">DPM19_20170</name>
</gene>
<name>A0A365H2R8_9ACTN</name>
<dbReference type="EMBL" id="QLYX01000009">
    <property type="protein sequence ID" value="RAY13391.1"/>
    <property type="molecule type" value="Genomic_DNA"/>
</dbReference>
<evidence type="ECO:0000313" key="2">
    <source>
        <dbReference type="Proteomes" id="UP000251891"/>
    </source>
</evidence>